<accession>A0ABS4JJ99</accession>
<evidence type="ECO:0000256" key="8">
    <source>
        <dbReference type="SAM" id="MobiDB-lite"/>
    </source>
</evidence>
<comment type="subcellular location">
    <subcellularLocation>
        <location evidence="1">Cytoplasm</location>
        <location evidence="1">Cytosol</location>
    </subcellularLocation>
</comment>
<comment type="caution">
    <text evidence="9">The sequence shown here is derived from an EMBL/GenBank/DDBJ whole genome shotgun (WGS) entry which is preliminary data.</text>
</comment>
<evidence type="ECO:0000256" key="7">
    <source>
        <dbReference type="ARBA" id="ARBA00093797"/>
    </source>
</evidence>
<keyword evidence="2" id="KW-0963">Cytoplasm</keyword>
<evidence type="ECO:0000256" key="2">
    <source>
        <dbReference type="ARBA" id="ARBA00022490"/>
    </source>
</evidence>
<feature type="region of interest" description="Disordered" evidence="8">
    <location>
        <begin position="86"/>
        <end position="111"/>
    </location>
</feature>
<organism evidence="9 10">
    <name type="scientific">Paenibacillus shirakamiensis</name>
    <dbReference type="NCBI Taxonomy" id="1265935"/>
    <lineage>
        <taxon>Bacteria</taxon>
        <taxon>Bacillati</taxon>
        <taxon>Bacillota</taxon>
        <taxon>Bacilli</taxon>
        <taxon>Bacillales</taxon>
        <taxon>Paenibacillaceae</taxon>
        <taxon>Paenibacillus</taxon>
    </lineage>
</organism>
<name>A0ABS4JJ99_9BACL</name>
<dbReference type="Pfam" id="PF05400">
    <property type="entry name" value="FliT"/>
    <property type="match status" value="1"/>
</dbReference>
<evidence type="ECO:0000256" key="5">
    <source>
        <dbReference type="ARBA" id="ARBA00093765"/>
    </source>
</evidence>
<keyword evidence="4" id="KW-0143">Chaperone</keyword>
<evidence type="ECO:0000256" key="3">
    <source>
        <dbReference type="ARBA" id="ARBA00022795"/>
    </source>
</evidence>
<evidence type="ECO:0000256" key="6">
    <source>
        <dbReference type="ARBA" id="ARBA00093785"/>
    </source>
</evidence>
<evidence type="ECO:0000256" key="4">
    <source>
        <dbReference type="ARBA" id="ARBA00023186"/>
    </source>
</evidence>
<comment type="function">
    <text evidence="5">May act as an export chaperone for the filament capping protein FliD.</text>
</comment>
<sequence>MDNAISKLEELTETLVSHLQHISSEDLEAFLERRQQIIGEITFLKQEAPYTPDQVERLNQIVEQDSLILNRMSTLKDEASNWLQNRGQAKTQRNAYEAAYSPDSMLMDRRE</sequence>
<dbReference type="Proteomes" id="UP001519288">
    <property type="component" value="Unassembled WGS sequence"/>
</dbReference>
<protein>
    <recommendedName>
        <fullName evidence="7">Flagellar protein FliT</fullName>
    </recommendedName>
</protein>
<proteinExistence type="inferred from homology"/>
<evidence type="ECO:0000313" key="10">
    <source>
        <dbReference type="Proteomes" id="UP001519288"/>
    </source>
</evidence>
<keyword evidence="10" id="KW-1185">Reference proteome</keyword>
<dbReference type="EMBL" id="JAGGLD010000005">
    <property type="protein sequence ID" value="MBP2001770.1"/>
    <property type="molecule type" value="Genomic_DNA"/>
</dbReference>
<reference evidence="9 10" key="1">
    <citation type="submission" date="2021-03" db="EMBL/GenBank/DDBJ databases">
        <title>Genomic Encyclopedia of Type Strains, Phase IV (KMG-IV): sequencing the most valuable type-strain genomes for metagenomic binning, comparative biology and taxonomic classification.</title>
        <authorList>
            <person name="Goeker M."/>
        </authorList>
    </citation>
    <scope>NUCLEOTIDE SEQUENCE [LARGE SCALE GENOMIC DNA]</scope>
    <source>
        <strain evidence="9 10">DSM 26806</strain>
    </source>
</reference>
<dbReference type="InterPro" id="IPR008622">
    <property type="entry name" value="FliT"/>
</dbReference>
<evidence type="ECO:0000313" key="9">
    <source>
        <dbReference type="EMBL" id="MBP2001770.1"/>
    </source>
</evidence>
<evidence type="ECO:0000256" key="1">
    <source>
        <dbReference type="ARBA" id="ARBA00004514"/>
    </source>
</evidence>
<keyword evidence="3" id="KW-1005">Bacterial flagellum biogenesis</keyword>
<comment type="similarity">
    <text evidence="6">Belongs to the bacillales FliT family.</text>
</comment>
<gene>
    <name evidence="9" type="ORF">J2Z69_002826</name>
</gene>
<dbReference type="RefSeq" id="WP_209863714.1">
    <property type="nucleotide sequence ID" value="NZ_JAGGLD010000005.1"/>
</dbReference>